<evidence type="ECO:0000313" key="2">
    <source>
        <dbReference type="Proteomes" id="UP001597319"/>
    </source>
</evidence>
<evidence type="ECO:0000313" key="1">
    <source>
        <dbReference type="EMBL" id="MFD2564152.1"/>
    </source>
</evidence>
<dbReference type="EMBL" id="JBHULE010000019">
    <property type="protein sequence ID" value="MFD2564152.1"/>
    <property type="molecule type" value="Genomic_DNA"/>
</dbReference>
<protein>
    <submittedName>
        <fullName evidence="1">Uncharacterized protein</fullName>
    </submittedName>
</protein>
<organism evidence="1 2">
    <name type="scientific">Aquimarina rubra</name>
    <dbReference type="NCBI Taxonomy" id="1920033"/>
    <lineage>
        <taxon>Bacteria</taxon>
        <taxon>Pseudomonadati</taxon>
        <taxon>Bacteroidota</taxon>
        <taxon>Flavobacteriia</taxon>
        <taxon>Flavobacteriales</taxon>
        <taxon>Flavobacteriaceae</taxon>
        <taxon>Aquimarina</taxon>
    </lineage>
</organism>
<comment type="caution">
    <text evidence="1">The sequence shown here is derived from an EMBL/GenBank/DDBJ whole genome shotgun (WGS) entry which is preliminary data.</text>
</comment>
<name>A0ABW5LID8_9FLAO</name>
<dbReference type="RefSeq" id="WP_378293995.1">
    <property type="nucleotide sequence ID" value="NZ_JBHULE010000019.1"/>
</dbReference>
<keyword evidence="2" id="KW-1185">Reference proteome</keyword>
<gene>
    <name evidence="1" type="ORF">ACFSR1_15845</name>
</gene>
<accession>A0ABW5LID8</accession>
<dbReference type="Proteomes" id="UP001597319">
    <property type="component" value="Unassembled WGS sequence"/>
</dbReference>
<reference evidence="2" key="1">
    <citation type="journal article" date="2019" name="Int. J. Syst. Evol. Microbiol.">
        <title>The Global Catalogue of Microorganisms (GCM) 10K type strain sequencing project: providing services to taxonomists for standard genome sequencing and annotation.</title>
        <authorList>
            <consortium name="The Broad Institute Genomics Platform"/>
            <consortium name="The Broad Institute Genome Sequencing Center for Infectious Disease"/>
            <person name="Wu L."/>
            <person name="Ma J."/>
        </authorList>
    </citation>
    <scope>NUCLEOTIDE SEQUENCE [LARGE SCALE GENOMIC DNA]</scope>
    <source>
        <strain evidence="2">KCTC 52274</strain>
    </source>
</reference>
<proteinExistence type="predicted"/>
<sequence length="241" mass="28237">MDIIILEPDYPAWLLNNKKELFLSHGVIAAFESKINITGTAITEATNDALKIKSKFYQSKFSHQVGPIIGLLGFSHNWKKPKKSLIGNFSKYLDKVDHPSYLLDLCCISDLATIEVYKCLCCEDYFPTSEFWFEAEYNVSYFSAPIVALIMKLRYLINRKNKSVDWLWNYIEEVDRYETGGGWSPRYFEPYKIWKLEEVYLGRTETIRQTLVNKTYESIINYMDELKIVFASRGYNPFENE</sequence>